<gene>
    <name evidence="1" type="ORF">HKW66_Vig0011270</name>
</gene>
<dbReference type="AlphaFoldDB" id="A0A8T0LFQ9"/>
<reference evidence="1 2" key="1">
    <citation type="submission" date="2020-05" db="EMBL/GenBank/DDBJ databases">
        <title>Vigna angularis (adzuki bean) Var. LongXiaoDou No. 4 denovo assembly.</title>
        <authorList>
            <person name="Xiang H."/>
        </authorList>
    </citation>
    <scope>NUCLEOTIDE SEQUENCE [LARGE SCALE GENOMIC DNA]</scope>
    <source>
        <tissue evidence="1">Leaf</tissue>
    </source>
</reference>
<organism evidence="1 2">
    <name type="scientific">Phaseolus angularis</name>
    <name type="common">Azuki bean</name>
    <name type="synonym">Vigna angularis</name>
    <dbReference type="NCBI Taxonomy" id="3914"/>
    <lineage>
        <taxon>Eukaryota</taxon>
        <taxon>Viridiplantae</taxon>
        <taxon>Streptophyta</taxon>
        <taxon>Embryophyta</taxon>
        <taxon>Tracheophyta</taxon>
        <taxon>Spermatophyta</taxon>
        <taxon>Magnoliopsida</taxon>
        <taxon>eudicotyledons</taxon>
        <taxon>Gunneridae</taxon>
        <taxon>Pentapetalae</taxon>
        <taxon>rosids</taxon>
        <taxon>fabids</taxon>
        <taxon>Fabales</taxon>
        <taxon>Fabaceae</taxon>
        <taxon>Papilionoideae</taxon>
        <taxon>50 kb inversion clade</taxon>
        <taxon>NPAAA clade</taxon>
        <taxon>indigoferoid/millettioid clade</taxon>
        <taxon>Phaseoleae</taxon>
        <taxon>Vigna</taxon>
    </lineage>
</organism>
<comment type="caution">
    <text evidence="1">The sequence shown here is derived from an EMBL/GenBank/DDBJ whole genome shotgun (WGS) entry which is preliminary data.</text>
</comment>
<sequence>MLRRNPKRPISEEAAKAYDTVATCPDDHSSTAGIPALKGTQMLIKQKPKFKNPNPKLQDLVAERVLHFAEELVSLPVPVLSHTPSPSPSPSR</sequence>
<proteinExistence type="predicted"/>
<dbReference type="EMBL" id="JABFOF010000001">
    <property type="protein sequence ID" value="KAG2410462.1"/>
    <property type="molecule type" value="Genomic_DNA"/>
</dbReference>
<evidence type="ECO:0000313" key="2">
    <source>
        <dbReference type="Proteomes" id="UP000743370"/>
    </source>
</evidence>
<name>A0A8T0LFQ9_PHAAN</name>
<dbReference type="Proteomes" id="UP000743370">
    <property type="component" value="Unassembled WGS sequence"/>
</dbReference>
<evidence type="ECO:0000313" key="1">
    <source>
        <dbReference type="EMBL" id="KAG2410462.1"/>
    </source>
</evidence>
<protein>
    <submittedName>
        <fullName evidence="1">Uncharacterized protein</fullName>
    </submittedName>
</protein>
<accession>A0A8T0LFQ9</accession>